<evidence type="ECO:0000256" key="1">
    <source>
        <dbReference type="ARBA" id="ARBA00023284"/>
    </source>
</evidence>
<dbReference type="Gene3D" id="3.40.30.10">
    <property type="entry name" value="Glutaredoxin"/>
    <property type="match status" value="1"/>
</dbReference>
<keyword evidence="1" id="KW-0676">Redox-active center</keyword>
<reference evidence="2" key="1">
    <citation type="submission" date="2020-12" db="EMBL/GenBank/DDBJ databases">
        <title>Enhanced detection system for hospital associated transmission using whole genome sequencing surveillance.</title>
        <authorList>
            <person name="Harrison L.H."/>
            <person name="Van Tyne D."/>
            <person name="Marsh J.W."/>
            <person name="Griffith M.P."/>
            <person name="Snyder D.J."/>
            <person name="Cooper V.S."/>
            <person name="Mustapha M."/>
        </authorList>
    </citation>
    <scope>NUCLEOTIDE SEQUENCE</scope>
    <source>
        <strain evidence="2">PSB00042</strain>
    </source>
</reference>
<evidence type="ECO:0000313" key="2">
    <source>
        <dbReference type="EMBL" id="MBI6883021.1"/>
    </source>
</evidence>
<dbReference type="InterPro" id="IPR050824">
    <property type="entry name" value="Thiol_disulfide_DsbA"/>
</dbReference>
<comment type="caution">
    <text evidence="2">The sequence shown here is derived from an EMBL/GenBank/DDBJ whole genome shotgun (WGS) entry which is preliminary data.</text>
</comment>
<accession>A0A8I1EC95</accession>
<dbReference type="PANTHER" id="PTHR35891">
    <property type="entry name" value="THIOL:DISULFIDE INTERCHANGE PROTEIN DSBA"/>
    <property type="match status" value="1"/>
</dbReference>
<dbReference type="InterPro" id="IPR017937">
    <property type="entry name" value="Thioredoxin_CS"/>
</dbReference>
<dbReference type="PANTHER" id="PTHR35891:SF2">
    <property type="entry name" value="THIOL:DISULFIDE INTERCHANGE PROTEIN DSBA"/>
    <property type="match status" value="1"/>
</dbReference>
<dbReference type="InterPro" id="IPR036249">
    <property type="entry name" value="Thioredoxin-like_sf"/>
</dbReference>
<dbReference type="Proteomes" id="UP000637061">
    <property type="component" value="Unassembled WGS sequence"/>
</dbReference>
<proteinExistence type="predicted"/>
<dbReference type="EMBL" id="JAEHTE010000002">
    <property type="protein sequence ID" value="MBI6883021.1"/>
    <property type="molecule type" value="Genomic_DNA"/>
</dbReference>
<evidence type="ECO:0000313" key="3">
    <source>
        <dbReference type="Proteomes" id="UP000637061"/>
    </source>
</evidence>
<name>A0A8I1EC95_PSEPU</name>
<protein>
    <recommendedName>
        <fullName evidence="4">Thiol:disulfide interchange protein DsbA</fullName>
    </recommendedName>
</protein>
<dbReference type="RefSeq" id="WP_198746637.1">
    <property type="nucleotide sequence ID" value="NZ_JAEHTE010000002.1"/>
</dbReference>
<gene>
    <name evidence="2" type="ORF">JEU22_03765</name>
</gene>
<sequence>MSPSKIRYDFSASLRAYALKIGSGKQKMRLGLGLAALGVTLLILGNQAIKKNQDSASHTQEQSVSYRSITKQDFGADVVEFFWYGCPHCSHLERSLQIQSFHGGVTNTLLADGRPATFSRIPAPLNDEWTLGARLFFALDHQGVSEEGQIQIMDAVREQRPKTREQMKSLLAGVIIPRLTSSSPSFSAQAGEIDERMFSSSVDSRIESAKQLAASAGISGVPVMVVNGEKIVSLGSGTDYETMGPKVLSLLGKSGK</sequence>
<dbReference type="SUPFAM" id="SSF52833">
    <property type="entry name" value="Thioredoxin-like"/>
    <property type="match status" value="1"/>
</dbReference>
<dbReference type="AlphaFoldDB" id="A0A8I1EC95"/>
<organism evidence="2 3">
    <name type="scientific">Pseudomonas putida</name>
    <name type="common">Arthrobacter siderocapsulatus</name>
    <dbReference type="NCBI Taxonomy" id="303"/>
    <lineage>
        <taxon>Bacteria</taxon>
        <taxon>Pseudomonadati</taxon>
        <taxon>Pseudomonadota</taxon>
        <taxon>Gammaproteobacteria</taxon>
        <taxon>Pseudomonadales</taxon>
        <taxon>Pseudomonadaceae</taxon>
        <taxon>Pseudomonas</taxon>
    </lineage>
</organism>
<evidence type="ECO:0008006" key="4">
    <source>
        <dbReference type="Google" id="ProtNLM"/>
    </source>
</evidence>
<dbReference type="PROSITE" id="PS00194">
    <property type="entry name" value="THIOREDOXIN_1"/>
    <property type="match status" value="1"/>
</dbReference>